<dbReference type="GO" id="GO:0035312">
    <property type="term" value="F:5'-3' DNA exonuclease activity"/>
    <property type="evidence" value="ECO:0007669"/>
    <property type="project" value="TreeGrafter"/>
</dbReference>
<dbReference type="Gene3D" id="3.20.20.140">
    <property type="entry name" value="Metal-dependent hydrolases"/>
    <property type="match status" value="1"/>
</dbReference>
<dbReference type="InterPro" id="IPR003141">
    <property type="entry name" value="Pol/His_phosphatase_N"/>
</dbReference>
<feature type="domain" description="Polymerase/histidinol phosphatase N-terminal" evidence="1">
    <location>
        <begin position="22"/>
        <end position="89"/>
    </location>
</feature>
<dbReference type="PANTHER" id="PTHR42924">
    <property type="entry name" value="EXONUCLEASE"/>
    <property type="match status" value="1"/>
</dbReference>
<sequence>METRSFTLQDLPFGLSGNWYRGNLHTHSTRSDGRTSPAEVCAHYRAHGYDFISLTDHFRERYQFPITDTTPYRTDDFTTILGAELHAPATSLGDDWHILAVGLPPDFAPTGADETGPQLAERAVAAGAYVAAAHPAWYDLTDQDILSVPSAQAIEIFNTACTVGNGKGDSTGYIDRLLSQERYYQIIATDDAHFNSVRPDSCRNWVMVRSSTPEPADLLAALHAGHFYSSQGPEFLEVTSKPGSGMLAVRTSPVRDIYLTGRGAASSSIVQDADFTSAELDLKAIKGPYARLTAIDHQGRRAWTNPFRV</sequence>
<dbReference type="SUPFAM" id="SSF89550">
    <property type="entry name" value="PHP domain-like"/>
    <property type="match status" value="1"/>
</dbReference>
<dbReference type="GO" id="GO:0004534">
    <property type="term" value="F:5'-3' RNA exonuclease activity"/>
    <property type="evidence" value="ECO:0007669"/>
    <property type="project" value="TreeGrafter"/>
</dbReference>
<dbReference type="NCBIfam" id="NF038032">
    <property type="entry name" value="CehA_McbA_metalo"/>
    <property type="match status" value="1"/>
</dbReference>
<gene>
    <name evidence="2" type="ORF">F4Y08_14265</name>
</gene>
<dbReference type="InterPro" id="IPR016195">
    <property type="entry name" value="Pol/histidinol_Pase-like"/>
</dbReference>
<comment type="caution">
    <text evidence="2">The sequence shown here is derived from an EMBL/GenBank/DDBJ whole genome shotgun (WGS) entry which is preliminary data.</text>
</comment>
<accession>A0A6B1DXP3</accession>
<keyword evidence="2" id="KW-0808">Transferase</keyword>
<dbReference type="GO" id="GO:0016740">
    <property type="term" value="F:transferase activity"/>
    <property type="evidence" value="ECO:0007669"/>
    <property type="project" value="UniProtKB-KW"/>
</dbReference>
<dbReference type="AlphaFoldDB" id="A0A6B1DXP3"/>
<proteinExistence type="predicted"/>
<name>A0A6B1DXP3_9CHLR</name>
<reference evidence="2" key="1">
    <citation type="submission" date="2019-09" db="EMBL/GenBank/DDBJ databases">
        <title>Characterisation of the sponge microbiome using genome-centric metagenomics.</title>
        <authorList>
            <person name="Engelberts J.P."/>
            <person name="Robbins S.J."/>
            <person name="De Goeij J.M."/>
            <person name="Aranda M."/>
            <person name="Bell S.C."/>
            <person name="Webster N.S."/>
        </authorList>
    </citation>
    <scope>NUCLEOTIDE SEQUENCE</scope>
    <source>
        <strain evidence="2">SB0662_bin_9</strain>
    </source>
</reference>
<organism evidence="2">
    <name type="scientific">Caldilineaceae bacterium SB0662_bin_9</name>
    <dbReference type="NCBI Taxonomy" id="2605258"/>
    <lineage>
        <taxon>Bacteria</taxon>
        <taxon>Bacillati</taxon>
        <taxon>Chloroflexota</taxon>
        <taxon>Caldilineae</taxon>
        <taxon>Caldilineales</taxon>
        <taxon>Caldilineaceae</taxon>
    </lineage>
</organism>
<dbReference type="EMBL" id="VXPY01000097">
    <property type="protein sequence ID" value="MYD91473.1"/>
    <property type="molecule type" value="Genomic_DNA"/>
</dbReference>
<evidence type="ECO:0000259" key="1">
    <source>
        <dbReference type="SMART" id="SM00481"/>
    </source>
</evidence>
<dbReference type="InterPro" id="IPR052018">
    <property type="entry name" value="PHP_domain"/>
</dbReference>
<protein>
    <submittedName>
        <fullName evidence="2">Phosphotransferase</fullName>
    </submittedName>
</protein>
<dbReference type="PANTHER" id="PTHR42924:SF11">
    <property type="entry name" value="POLYMERASE_HISTIDINOL PHOSPHATASE N-TERMINAL DOMAIN-CONTAINING PROTEIN"/>
    <property type="match status" value="1"/>
</dbReference>
<dbReference type="SMART" id="SM00481">
    <property type="entry name" value="POLIIIAc"/>
    <property type="match status" value="1"/>
</dbReference>
<evidence type="ECO:0000313" key="2">
    <source>
        <dbReference type="EMBL" id="MYD91473.1"/>
    </source>
</evidence>